<feature type="compositionally biased region" description="Low complexity" evidence="1">
    <location>
        <begin position="144"/>
        <end position="153"/>
    </location>
</feature>
<proteinExistence type="predicted"/>
<name>W9Z067_9EURO</name>
<evidence type="ECO:0000313" key="2">
    <source>
        <dbReference type="EMBL" id="EXJ87914.1"/>
    </source>
</evidence>
<feature type="compositionally biased region" description="Low complexity" evidence="1">
    <location>
        <begin position="36"/>
        <end position="54"/>
    </location>
</feature>
<feature type="compositionally biased region" description="Low complexity" evidence="1">
    <location>
        <begin position="661"/>
        <end position="672"/>
    </location>
</feature>
<dbReference type="GeneID" id="19159719"/>
<feature type="compositionally biased region" description="Polar residues" evidence="1">
    <location>
        <begin position="79"/>
        <end position="94"/>
    </location>
</feature>
<evidence type="ECO:0000313" key="3">
    <source>
        <dbReference type="Proteomes" id="UP000019484"/>
    </source>
</evidence>
<feature type="compositionally biased region" description="Basic and acidic residues" evidence="1">
    <location>
        <begin position="355"/>
        <end position="364"/>
    </location>
</feature>
<feature type="compositionally biased region" description="Polar residues" evidence="1">
    <location>
        <begin position="296"/>
        <end position="310"/>
    </location>
</feature>
<protein>
    <submittedName>
        <fullName evidence="2">Uncharacterized protein</fullName>
    </submittedName>
</protein>
<feature type="compositionally biased region" description="Low complexity" evidence="1">
    <location>
        <begin position="1"/>
        <end position="15"/>
    </location>
</feature>
<dbReference type="HOGENOM" id="CLU_021432_0_0_1"/>
<dbReference type="EMBL" id="AMWN01000004">
    <property type="protein sequence ID" value="EXJ87914.1"/>
    <property type="molecule type" value="Genomic_DNA"/>
</dbReference>
<organism evidence="2 3">
    <name type="scientific">Capronia coronata CBS 617.96</name>
    <dbReference type="NCBI Taxonomy" id="1182541"/>
    <lineage>
        <taxon>Eukaryota</taxon>
        <taxon>Fungi</taxon>
        <taxon>Dikarya</taxon>
        <taxon>Ascomycota</taxon>
        <taxon>Pezizomycotina</taxon>
        <taxon>Eurotiomycetes</taxon>
        <taxon>Chaetothyriomycetidae</taxon>
        <taxon>Chaetothyriales</taxon>
        <taxon>Herpotrichiellaceae</taxon>
        <taxon>Capronia</taxon>
    </lineage>
</organism>
<comment type="caution">
    <text evidence="2">The sequence shown here is derived from an EMBL/GenBank/DDBJ whole genome shotgun (WGS) entry which is preliminary data.</text>
</comment>
<feature type="region of interest" description="Disordered" evidence="1">
    <location>
        <begin position="185"/>
        <end position="248"/>
    </location>
</feature>
<keyword evidence="3" id="KW-1185">Reference proteome</keyword>
<evidence type="ECO:0000256" key="1">
    <source>
        <dbReference type="SAM" id="MobiDB-lite"/>
    </source>
</evidence>
<dbReference type="RefSeq" id="XP_007723920.1">
    <property type="nucleotide sequence ID" value="XM_007725730.1"/>
</dbReference>
<dbReference type="OrthoDB" id="4160512at2759"/>
<feature type="region of interest" description="Disordered" evidence="1">
    <location>
        <begin position="1"/>
        <end position="163"/>
    </location>
</feature>
<feature type="region of interest" description="Disordered" evidence="1">
    <location>
        <begin position="613"/>
        <end position="672"/>
    </location>
</feature>
<gene>
    <name evidence="2" type="ORF">A1O1_04841</name>
</gene>
<feature type="region of interest" description="Disordered" evidence="1">
    <location>
        <begin position="494"/>
        <end position="547"/>
    </location>
</feature>
<feature type="compositionally biased region" description="Polar residues" evidence="1">
    <location>
        <begin position="646"/>
        <end position="658"/>
    </location>
</feature>
<dbReference type="Proteomes" id="UP000019484">
    <property type="component" value="Unassembled WGS sequence"/>
</dbReference>
<reference evidence="2 3" key="1">
    <citation type="submission" date="2013-03" db="EMBL/GenBank/DDBJ databases">
        <title>The Genome Sequence of Capronia coronata CBS 617.96.</title>
        <authorList>
            <consortium name="The Broad Institute Genomics Platform"/>
            <person name="Cuomo C."/>
            <person name="de Hoog S."/>
            <person name="Gorbushina A."/>
            <person name="Walker B."/>
            <person name="Young S.K."/>
            <person name="Zeng Q."/>
            <person name="Gargeya S."/>
            <person name="Fitzgerald M."/>
            <person name="Haas B."/>
            <person name="Abouelleil A."/>
            <person name="Allen A.W."/>
            <person name="Alvarado L."/>
            <person name="Arachchi H.M."/>
            <person name="Berlin A.M."/>
            <person name="Chapman S.B."/>
            <person name="Gainer-Dewar J."/>
            <person name="Goldberg J."/>
            <person name="Griggs A."/>
            <person name="Gujja S."/>
            <person name="Hansen M."/>
            <person name="Howarth C."/>
            <person name="Imamovic A."/>
            <person name="Ireland A."/>
            <person name="Larimer J."/>
            <person name="McCowan C."/>
            <person name="Murphy C."/>
            <person name="Pearson M."/>
            <person name="Poon T.W."/>
            <person name="Priest M."/>
            <person name="Roberts A."/>
            <person name="Saif S."/>
            <person name="Shea T."/>
            <person name="Sisk P."/>
            <person name="Sykes S."/>
            <person name="Wortman J."/>
            <person name="Nusbaum C."/>
            <person name="Birren B."/>
        </authorList>
    </citation>
    <scope>NUCLEOTIDE SEQUENCE [LARGE SCALE GENOMIC DNA]</scope>
    <source>
        <strain evidence="2 3">CBS 617.96</strain>
    </source>
</reference>
<feature type="region of interest" description="Disordered" evidence="1">
    <location>
        <begin position="260"/>
        <end position="364"/>
    </location>
</feature>
<feature type="compositionally biased region" description="Low complexity" evidence="1">
    <location>
        <begin position="498"/>
        <end position="507"/>
    </location>
</feature>
<feature type="compositionally biased region" description="Polar residues" evidence="1">
    <location>
        <begin position="105"/>
        <end position="123"/>
    </location>
</feature>
<dbReference type="AlphaFoldDB" id="W9Z067"/>
<accession>W9Z067</accession>
<sequence length="747" mass="81087">MTKLQKSLKQQQRLSVRNSPHVAKLTPAEIRSLNHSALASKAGSQSSSKGASPARSRRSTNVTPPASLDHPPASEAQKRNSSISRHSSLNITTPPITPTDHRRSSQSSRHGPSPVQAQGNGTPVHSPRPRGSTQAAFMVANGISSRPSSSGSSIYRGLPTYRGPEVTRTGSLNMLERPPPNIVANPLSYFSRPRQSVVGSSPDRGRHHSQDSDGPRAQSLRSARTKSLHSLNDPPSRPASPPRVTDSPVSMLVEETGKFSVLDVDDPHNQPKLQGDDEGNKPDAIAEQIKEETANVPASSIGQQTQIQEEQSPKKDPRKRFTIVGGLFGKDRNGLDGSDSTGKLKKIRRRTMSAPKEREIEKPAAETCTHATVKEGSNMEEATAAHGDFATHPAVRPLSLIIPAQFEGKEKQIDAGPVYARCDCCGKLKRPPGFASELSPVLENENLRTNFSFEIERTSLIVRRRRSSDVSRDKFTPIIPIEVGENETRQAAIEPYKGPKGPVSPVSPVSPPRQPILASKASPRKSKRHSDPPRFVRFGSLHGRRNTDPTVIDEEEEVEVEVGTPMEDAGNFKIQDFAPVEEVSKSRPLVEQEGNGASSVEQYCLLSATTETAAPDISRPTTKPFQPPNFSRPARQTIRTIETRTAEQQATSGPTSPAEQPRSLLSLPEPSLGPQFARSNTILRSFVWESPKTVTDHDRAVLGMDLSSSPTANGGGAFSAAMSQPQTQLLDPNHRKGHKWVAEVMAV</sequence>
<feature type="compositionally biased region" description="Basic and acidic residues" evidence="1">
    <location>
        <begin position="265"/>
        <end position="281"/>
    </location>
</feature>